<gene>
    <name evidence="5" type="ORF">GCM10011575_47220</name>
</gene>
<reference evidence="5" key="2">
    <citation type="submission" date="2020-09" db="EMBL/GenBank/DDBJ databases">
        <authorList>
            <person name="Sun Q."/>
            <person name="Zhou Y."/>
        </authorList>
    </citation>
    <scope>NUCLEOTIDE SEQUENCE</scope>
    <source>
        <strain evidence="5">CGMCC 4.7306</strain>
    </source>
</reference>
<feature type="chain" id="PRO_5037125936" description="Ig-like domain-containing protein" evidence="3">
    <location>
        <begin position="24"/>
        <end position="2240"/>
    </location>
</feature>
<reference evidence="5" key="1">
    <citation type="journal article" date="2014" name="Int. J. Syst. Evol. Microbiol.">
        <title>Complete genome sequence of Corynebacterium casei LMG S-19264T (=DSM 44701T), isolated from a smear-ripened cheese.</title>
        <authorList>
            <consortium name="US DOE Joint Genome Institute (JGI-PGF)"/>
            <person name="Walter F."/>
            <person name="Albersmeier A."/>
            <person name="Kalinowski J."/>
            <person name="Ruckert C."/>
        </authorList>
    </citation>
    <scope>NUCLEOTIDE SEQUENCE</scope>
    <source>
        <strain evidence="5">CGMCC 4.7306</strain>
    </source>
</reference>
<keyword evidence="2" id="KW-0472">Membrane</keyword>
<evidence type="ECO:0000256" key="1">
    <source>
        <dbReference type="SAM" id="MobiDB-lite"/>
    </source>
</evidence>
<dbReference type="InterPro" id="IPR007110">
    <property type="entry name" value="Ig-like_dom"/>
</dbReference>
<feature type="region of interest" description="Disordered" evidence="1">
    <location>
        <begin position="1566"/>
        <end position="1594"/>
    </location>
</feature>
<feature type="compositionally biased region" description="Polar residues" evidence="1">
    <location>
        <begin position="82"/>
        <end position="96"/>
    </location>
</feature>
<evidence type="ECO:0000313" key="6">
    <source>
        <dbReference type="Proteomes" id="UP000613840"/>
    </source>
</evidence>
<name>A0A917SK54_9ACTN</name>
<feature type="region of interest" description="Disordered" evidence="1">
    <location>
        <begin position="79"/>
        <end position="107"/>
    </location>
</feature>
<dbReference type="PROSITE" id="PS50835">
    <property type="entry name" value="IG_LIKE"/>
    <property type="match status" value="1"/>
</dbReference>
<proteinExistence type="predicted"/>
<feature type="signal peptide" evidence="3">
    <location>
        <begin position="1"/>
        <end position="23"/>
    </location>
</feature>
<dbReference type="NCBIfam" id="TIGR03696">
    <property type="entry name" value="Rhs_assc_core"/>
    <property type="match status" value="1"/>
</dbReference>
<evidence type="ECO:0000256" key="3">
    <source>
        <dbReference type="SAM" id="SignalP"/>
    </source>
</evidence>
<keyword evidence="3" id="KW-0732">Signal</keyword>
<feature type="compositionally biased region" description="Low complexity" evidence="1">
    <location>
        <begin position="1568"/>
        <end position="1582"/>
    </location>
</feature>
<protein>
    <recommendedName>
        <fullName evidence="4">Ig-like domain-containing protein</fullName>
    </recommendedName>
</protein>
<sequence>MGLVGLLSLGLVVSAAPMPVAKADPTTDPTPSQSPSPDSGSDGSWVEPTGDGLVRPDLVSAAVTARASGKRVEVLADRSETSRTWANPDGTLSSEMTGGPVRFKDSTATRTDGWRDIDLTLQRNSDGTVSPKAAPAKVVLAGAGDDASKLITTVADGNKMILGAGVDGTLPTPALDGDTATYADVLPGVDVKVEVRPTGFETFWIAKNRDGLDRLLDKQPGGDLGLATDLTTSRDLSASPRADGSVAFVDDKADVLGKLATPAVWDASSTDQATDSSGVDPTEVAPAELTVTDASGDAVPSKGDAAGDLGLAVIPDQAWLDDPARVFPITIDPTYVAASAQPIYDAFVEQDWDGDHSSDDTLKFGNNGQSPDRVARTYMAFSTTAIQDKSITSASLSLYGTYTRSCAARSWSSWNAGVGTTATRWTNQPWVSDKYGSSTQSKGYQSACPNGTMKIDMTSQLQMWSHSSTNPRGILLRADDETDASNWKEFDSSETTHPPVLRWSYSRPPGSTATPTASPWRSYAPGGTGTSSYYYTSDATPQVTAVMATDADGDVMRGRFFAFDNSSTTDEADKISSCAGGSYVAAGTSSSCSLGAALPANSTVWIRAKSEDSTGANGPMSAARQLRIATVVPAKPVISCPGLTNNSWTSTGPSTTTTCTITAAGTGFSAPSTIKWSVDGKAYTSTAITQSSSTSTAKTTASIPSTSGGHKISAYAINPAGLSSSEAVFQAGWGTASLVTPKNSPQVTTTDTVAIVASGPPQGGSTAVTAKMQWRVSGATGSAGWTDAPAGTTFTLSQASGATQATATFDTSVLVGQADGSGITVADRTATLLDLRVCLTYDTGTQCTGSARIQRVPHAFGDGFPQADAGPGTVGLWTGELSVADSDADLATPDGSLSVSRTHNSFSGPANGIQNRVFGPGWTASFDGADSGAGGAEIWDNSFVDGSISVADADGNLLTYLTPGTTPGARRTGATIPTGTWVPADADTSESGTAMTITGSGASTVLQLKSDDGTITKFQVTAAPATGQEALFRTVDVREPATSSTTTYNYDSVGRVTAIIAALPDGVTSCVPGTPSAGCRVLRISYATATTATSSTPGDFAGQVSKITAQVNTDADRTLASYKYNTAGQLISQTDERTGLTTSYTWTGTGTGLRLATYTPPGQAAYTFVYANNRLFKVTRPNPSSAGGGTAQIAAYVYNVPLSGTVPGLPDMTTETAKWDQAATPTWAAAVFGQDKPISAAPATGSTNWQYANLQFTDDQGYTINTANYGAGDWQLTAQDYDTNGNIIHTWDERAIADIRAQNAIDPDITGSTDTATVTIYNNDITNTAGDVVTPAGTLVTDTYGPVHDVTASDGSIQPLRLHTHTNYDQGAPNSGINPNTSQPYRLPTEEIQTAETTDGTIDPTGNGKPLSITLTGYAPVIAGDTSGWDLGQATTTTTDMDLSGTVTSGDITTTTRYDARGRTIETRQPKSSGTDAGTRVTAYYTAASTGTTGCTSKPEWAGMICQVGPAAQPAGQTMPVTKTTGYTWDLQTATEVKTSGSVTSTTTTSYNAQDRPTTVHLAVTGLSSSTPVPDTTTSYDTATGQVTGTTSSAGDTAMTYDNWGRQLTYTNTPAGQTPDAATTTYNTAGNIATVVDNNGQTSYTYDGTDANGAAEHRGLVTAVKVKTTGGTEYTSTGAYDPAGDLTLEKLPGNLIRRTTTDLAGDQTNLAINGQGIDPDTGNPAADQPWLGWDTTHNTQGQITSETTPDGTTDSTTDSGQTGSLNYTYDQAGRLTQVQDQTGTPDTDTGLAPCQTRTYTFDANGNRTSQTSIPAATDGTCTTTGGSSTTRAYDTADRPTTGANGTGTYVYDQLGRQTTIPAADTTTPTDGDISLGYYDTDAIHTISQGTLGSGGTQTSYTLDGAQRRLIATDQTGTGTTTLTRHYTDDSDNPTWSDETVGGTTTSTRYNELIDGDLGLTIATTGATTTTQLALDTPRGDIATTVTLSSTMNGPGADPATGIDSWSTYTEYGQTDSEATGNTGNTASIDYGWLGGHQRSTSQLGLTLMGARVYNTATGLFTSTDPVFGGGDTAYAYPNDPINQQDLNGQWWRRFKRHLKRNRYKYACAVSPLCNLSRSGTVSAGASFGFGYAQYGFSTYGGRPTLYGGIGYGHGRNRNPRGWSRAGAYATWTPGYPNPKSRVGGNLTGCYRIVCGTVASGMKGRGTFSRYGVALGGGVGVGFSGGLGGGGVIWRSRKRLW</sequence>
<organism evidence="5 6">
    <name type="scientific">Microlunatus endophyticus</name>
    <dbReference type="NCBI Taxonomy" id="1716077"/>
    <lineage>
        <taxon>Bacteria</taxon>
        <taxon>Bacillati</taxon>
        <taxon>Actinomycetota</taxon>
        <taxon>Actinomycetes</taxon>
        <taxon>Propionibacteriales</taxon>
        <taxon>Propionibacteriaceae</taxon>
        <taxon>Microlunatus</taxon>
    </lineage>
</organism>
<feature type="region of interest" description="Disordered" evidence="1">
    <location>
        <begin position="20"/>
        <end position="53"/>
    </location>
</feature>
<keyword evidence="6" id="KW-1185">Reference proteome</keyword>
<dbReference type="InterPro" id="IPR022385">
    <property type="entry name" value="Rhs_assc_core"/>
</dbReference>
<keyword evidence="2" id="KW-1133">Transmembrane helix</keyword>
<evidence type="ECO:0000259" key="4">
    <source>
        <dbReference type="PROSITE" id="PS50835"/>
    </source>
</evidence>
<feature type="compositionally biased region" description="Polar residues" evidence="1">
    <location>
        <begin position="1365"/>
        <end position="1384"/>
    </location>
</feature>
<dbReference type="Proteomes" id="UP000613840">
    <property type="component" value="Unassembled WGS sequence"/>
</dbReference>
<feature type="region of interest" description="Disordered" evidence="1">
    <location>
        <begin position="1365"/>
        <end position="1385"/>
    </location>
</feature>
<feature type="compositionally biased region" description="Low complexity" evidence="1">
    <location>
        <begin position="1744"/>
        <end position="1764"/>
    </location>
</feature>
<evidence type="ECO:0000313" key="5">
    <source>
        <dbReference type="EMBL" id="GGL83444.1"/>
    </source>
</evidence>
<accession>A0A917SK54</accession>
<evidence type="ECO:0000256" key="2">
    <source>
        <dbReference type="SAM" id="Phobius"/>
    </source>
</evidence>
<feature type="domain" description="Ig-like" evidence="4">
    <location>
        <begin position="633"/>
        <end position="729"/>
    </location>
</feature>
<feature type="compositionally biased region" description="Polar residues" evidence="1">
    <location>
        <begin position="1583"/>
        <end position="1594"/>
    </location>
</feature>
<keyword evidence="2" id="KW-0812">Transmembrane</keyword>
<feature type="compositionally biased region" description="Low complexity" evidence="1">
    <location>
        <begin position="1817"/>
        <end position="1830"/>
    </location>
</feature>
<feature type="compositionally biased region" description="Low complexity" evidence="1">
    <location>
        <begin position="508"/>
        <end position="519"/>
    </location>
</feature>
<feature type="compositionally biased region" description="Low complexity" evidence="1">
    <location>
        <begin position="24"/>
        <end position="44"/>
    </location>
</feature>
<feature type="compositionally biased region" description="Polar residues" evidence="1">
    <location>
        <begin position="1801"/>
        <end position="1814"/>
    </location>
</feature>
<dbReference type="Gene3D" id="2.180.10.10">
    <property type="entry name" value="RHS repeat-associated core"/>
    <property type="match status" value="2"/>
</dbReference>
<feature type="transmembrane region" description="Helical" evidence="2">
    <location>
        <begin position="2210"/>
        <end position="2233"/>
    </location>
</feature>
<feature type="region of interest" description="Disordered" evidence="1">
    <location>
        <begin position="1713"/>
        <end position="1767"/>
    </location>
</feature>
<feature type="region of interest" description="Disordered" evidence="1">
    <location>
        <begin position="1801"/>
        <end position="1849"/>
    </location>
</feature>
<feature type="region of interest" description="Disordered" evidence="1">
    <location>
        <begin position="499"/>
        <end position="522"/>
    </location>
</feature>
<feature type="region of interest" description="Disordered" evidence="1">
    <location>
        <begin position="969"/>
        <end position="990"/>
    </location>
</feature>
<dbReference type="EMBL" id="BMMZ01000021">
    <property type="protein sequence ID" value="GGL83444.1"/>
    <property type="molecule type" value="Genomic_DNA"/>
</dbReference>
<comment type="caution">
    <text evidence="5">The sequence shown here is derived from an EMBL/GenBank/DDBJ whole genome shotgun (WGS) entry which is preliminary data.</text>
</comment>